<evidence type="ECO:0000259" key="2">
    <source>
        <dbReference type="Pfam" id="PF00881"/>
    </source>
</evidence>
<evidence type="ECO:0000313" key="3">
    <source>
        <dbReference type="EMBL" id="MDI9237915.1"/>
    </source>
</evidence>
<gene>
    <name evidence="3" type="ORF">QLQ15_03215</name>
</gene>
<evidence type="ECO:0000313" key="4">
    <source>
        <dbReference type="Proteomes" id="UP001321580"/>
    </source>
</evidence>
<feature type="domain" description="Nitroreductase" evidence="2">
    <location>
        <begin position="230"/>
        <end position="409"/>
    </location>
</feature>
<accession>A0ABT6XCP3</accession>
<dbReference type="CDD" id="cd02142">
    <property type="entry name" value="McbC_SagB-like_oxidoreductase"/>
    <property type="match status" value="1"/>
</dbReference>
<dbReference type="SUPFAM" id="SSF55469">
    <property type="entry name" value="FMN-dependent nitroreductase-like"/>
    <property type="match status" value="1"/>
</dbReference>
<sequence>MHSASRAPDRNHRPAVRHAPRGLGPGLISRWHRSTCILGGMRVRRRTPCYLEIADAVVPDFARLLRGEVHLDRSSEIRLLCPVSGQAIPATEREVALMATMAPGQWYDAADLACVAQLPVDAILAMAQRGLIVGDGDEPLSARLREGERTLEAVGWHPQAALYHATSAWEGVVGDEGRRRHDDEAHRERLDAHRARHGPIAPHFWRREDAHQRVALPLQHFDDALASLMRSRLTTRHFRSDVPLGLEDFTRVLFGTFGALGSETLAPGTVALKRTSPSGGGLHPIEAYPLVIDVEGLSPGFHHYEASSHSMALLDPMSRAQARELAEQLTIGQTYFAQAHALVFHVARLDRHHWKYRNHPKAYKAVLLDSGHLSQTFYLLATERRLGAFYTAAINDLDVAERLGLRPQVEIAIGASGIGVPDTACDQLHLKPEPYVPVAPVIPDQ</sequence>
<dbReference type="PANTHER" id="PTHR43745">
    <property type="entry name" value="NITROREDUCTASE MJ1384-RELATED"/>
    <property type="match status" value="1"/>
</dbReference>
<dbReference type="NCBIfam" id="TIGR03605">
    <property type="entry name" value="antibiot_sagB"/>
    <property type="match status" value="1"/>
</dbReference>
<feature type="region of interest" description="Disordered" evidence="1">
    <location>
        <begin position="1"/>
        <end position="21"/>
    </location>
</feature>
<evidence type="ECO:0000256" key="1">
    <source>
        <dbReference type="SAM" id="MobiDB-lite"/>
    </source>
</evidence>
<dbReference type="PANTHER" id="PTHR43745:SF2">
    <property type="entry name" value="NITROREDUCTASE MJ1384-RELATED"/>
    <property type="match status" value="1"/>
</dbReference>
<dbReference type="InterPro" id="IPR052544">
    <property type="entry name" value="Bacteriocin_Proc_Enz"/>
</dbReference>
<dbReference type="Pfam" id="PF00881">
    <property type="entry name" value="Nitroreductase"/>
    <property type="match status" value="1"/>
</dbReference>
<keyword evidence="4" id="KW-1185">Reference proteome</keyword>
<dbReference type="InterPro" id="IPR020051">
    <property type="entry name" value="SagB-type_dehydrogenase"/>
</dbReference>
<dbReference type="NCBIfam" id="TIGR04511">
    <property type="entry name" value="SagB_rel_DH_2"/>
    <property type="match status" value="1"/>
</dbReference>
<dbReference type="EMBL" id="JASGBI010000001">
    <property type="protein sequence ID" value="MDI9237915.1"/>
    <property type="molecule type" value="Genomic_DNA"/>
</dbReference>
<dbReference type="Proteomes" id="UP001321580">
    <property type="component" value="Unassembled WGS sequence"/>
</dbReference>
<protein>
    <submittedName>
        <fullName evidence="3">Peptide maturation dehydrogenase</fullName>
    </submittedName>
</protein>
<comment type="caution">
    <text evidence="3">The sequence shown here is derived from an EMBL/GenBank/DDBJ whole genome shotgun (WGS) entry which is preliminary data.</text>
</comment>
<reference evidence="3 4" key="1">
    <citation type="submission" date="2023-05" db="EMBL/GenBank/DDBJ databases">
        <title>Lysobacter sp. strain LF1 Genome sequencing and assembly.</title>
        <authorList>
            <person name="Jung Y."/>
        </authorList>
    </citation>
    <scope>NUCLEOTIDE SEQUENCE [LARGE SCALE GENOMIC DNA]</scope>
    <source>
        <strain evidence="3 4">LF1</strain>
    </source>
</reference>
<dbReference type="Gene3D" id="3.40.109.10">
    <property type="entry name" value="NADH Oxidase"/>
    <property type="match status" value="1"/>
</dbReference>
<name>A0ABT6XCP3_9GAMM</name>
<dbReference type="InterPro" id="IPR000415">
    <property type="entry name" value="Nitroreductase-like"/>
</dbReference>
<organism evidence="3 4">
    <name type="scientific">Lysobacter stagni</name>
    <dbReference type="NCBI Taxonomy" id="3045172"/>
    <lineage>
        <taxon>Bacteria</taxon>
        <taxon>Pseudomonadati</taxon>
        <taxon>Pseudomonadota</taxon>
        <taxon>Gammaproteobacteria</taxon>
        <taxon>Lysobacterales</taxon>
        <taxon>Lysobacteraceae</taxon>
        <taxon>Lysobacter</taxon>
    </lineage>
</organism>
<dbReference type="RefSeq" id="WP_283211411.1">
    <property type="nucleotide sequence ID" value="NZ_JASGBI010000001.1"/>
</dbReference>
<dbReference type="InterPro" id="IPR030965">
    <property type="entry name" value="SagB-rel_DH_2"/>
</dbReference>
<proteinExistence type="predicted"/>
<dbReference type="InterPro" id="IPR029479">
    <property type="entry name" value="Nitroreductase"/>
</dbReference>